<comment type="caution">
    <text evidence="2">The sequence shown here is derived from an EMBL/GenBank/DDBJ whole genome shotgun (WGS) entry which is preliminary data.</text>
</comment>
<evidence type="ECO:0000313" key="2">
    <source>
        <dbReference type="EMBL" id="MBE9040959.1"/>
    </source>
</evidence>
<accession>A0A928Z8T9</accession>
<dbReference type="AlphaFoldDB" id="A0A928Z8T9"/>
<evidence type="ECO:0000256" key="1">
    <source>
        <dbReference type="SAM" id="MobiDB-lite"/>
    </source>
</evidence>
<feature type="region of interest" description="Disordered" evidence="1">
    <location>
        <begin position="1"/>
        <end position="20"/>
    </location>
</feature>
<evidence type="ECO:0000313" key="3">
    <source>
        <dbReference type="Proteomes" id="UP000621799"/>
    </source>
</evidence>
<gene>
    <name evidence="2" type="ORF">IQ235_09220</name>
</gene>
<reference evidence="2" key="1">
    <citation type="submission" date="2020-10" db="EMBL/GenBank/DDBJ databases">
        <authorList>
            <person name="Castelo-Branco R."/>
            <person name="Eusebio N."/>
            <person name="Adriana R."/>
            <person name="Vieira A."/>
            <person name="Brugerolle De Fraissinette N."/>
            <person name="Rezende De Castro R."/>
            <person name="Schneider M.P."/>
            <person name="Vasconcelos V."/>
            <person name="Leao P.N."/>
        </authorList>
    </citation>
    <scope>NUCLEOTIDE SEQUENCE</scope>
    <source>
        <strain evidence="2">LEGE 11467</strain>
    </source>
</reference>
<name>A0A928Z8T9_9CYAN</name>
<dbReference type="EMBL" id="JADEXN010000135">
    <property type="protein sequence ID" value="MBE9040959.1"/>
    <property type="molecule type" value="Genomic_DNA"/>
</dbReference>
<proteinExistence type="predicted"/>
<keyword evidence="3" id="KW-1185">Reference proteome</keyword>
<feature type="non-terminal residue" evidence="2">
    <location>
        <position position="1"/>
    </location>
</feature>
<protein>
    <submittedName>
        <fullName evidence="2">S-layer family protein</fullName>
    </submittedName>
</protein>
<organism evidence="2 3">
    <name type="scientific">Zarconia navalis LEGE 11467</name>
    <dbReference type="NCBI Taxonomy" id="1828826"/>
    <lineage>
        <taxon>Bacteria</taxon>
        <taxon>Bacillati</taxon>
        <taxon>Cyanobacteriota</taxon>
        <taxon>Cyanophyceae</taxon>
        <taxon>Oscillatoriophycideae</taxon>
        <taxon>Oscillatoriales</taxon>
        <taxon>Oscillatoriales incertae sedis</taxon>
        <taxon>Zarconia</taxon>
        <taxon>Zarconia navalis</taxon>
    </lineage>
</organism>
<sequence length="214" mass="22688">LILRRQSRISTNSTGTDPCGDITIDTQSLVALENSDISANAIDSRGGRVSITTLGLFGTEFRQQLTPESDITATSELGPQFDGIVDIQTPNVAPGMGLVALPAQLLDATGLLAQGCDDYQGSQFIVTGRGGLPQDPTQPLRSRPVWSDWRPLEAGENGENAASGLIVDSASSLVEATNWIVNGEGQVELIARIPGARSPWHREPTCQPLGRSVQ</sequence>
<dbReference type="Proteomes" id="UP000621799">
    <property type="component" value="Unassembled WGS sequence"/>
</dbReference>